<proteinExistence type="predicted"/>
<keyword evidence="3" id="KW-1185">Reference proteome</keyword>
<evidence type="ECO:0000313" key="3">
    <source>
        <dbReference type="Proteomes" id="UP001178508"/>
    </source>
</evidence>
<evidence type="ECO:0000313" key="2">
    <source>
        <dbReference type="EMBL" id="CAJ1078593.1"/>
    </source>
</evidence>
<sequence>MRRSLRLKDRKEEMLVKAEPSNGSGGEELLKLTEPRRKTHTRSPKQKFEEEEKEEEEERAEGKPAETGMMVPSAAFSSTNSYG</sequence>
<dbReference type="Proteomes" id="UP001178508">
    <property type="component" value="Chromosome 18"/>
</dbReference>
<organism evidence="2 3">
    <name type="scientific">Xyrichtys novacula</name>
    <name type="common">Pearly razorfish</name>
    <name type="synonym">Hemipteronotus novacula</name>
    <dbReference type="NCBI Taxonomy" id="13765"/>
    <lineage>
        <taxon>Eukaryota</taxon>
        <taxon>Metazoa</taxon>
        <taxon>Chordata</taxon>
        <taxon>Craniata</taxon>
        <taxon>Vertebrata</taxon>
        <taxon>Euteleostomi</taxon>
        <taxon>Actinopterygii</taxon>
        <taxon>Neopterygii</taxon>
        <taxon>Teleostei</taxon>
        <taxon>Neoteleostei</taxon>
        <taxon>Acanthomorphata</taxon>
        <taxon>Eupercaria</taxon>
        <taxon>Labriformes</taxon>
        <taxon>Labridae</taxon>
        <taxon>Xyrichtys</taxon>
    </lineage>
</organism>
<dbReference type="AlphaFoldDB" id="A0AAV1H1P3"/>
<protein>
    <submittedName>
        <fullName evidence="2">Uncharacterized protein</fullName>
    </submittedName>
</protein>
<reference evidence="2" key="1">
    <citation type="submission" date="2023-08" db="EMBL/GenBank/DDBJ databases">
        <authorList>
            <person name="Alioto T."/>
            <person name="Alioto T."/>
            <person name="Gomez Garrido J."/>
        </authorList>
    </citation>
    <scope>NUCLEOTIDE SEQUENCE</scope>
</reference>
<feature type="compositionally biased region" description="Basic and acidic residues" evidence="1">
    <location>
        <begin position="1"/>
        <end position="16"/>
    </location>
</feature>
<accession>A0AAV1H1P3</accession>
<name>A0AAV1H1P3_XYRNO</name>
<gene>
    <name evidence="2" type="ORF">XNOV1_A002134</name>
</gene>
<feature type="region of interest" description="Disordered" evidence="1">
    <location>
        <begin position="1"/>
        <end position="83"/>
    </location>
</feature>
<dbReference type="EMBL" id="OY660881">
    <property type="protein sequence ID" value="CAJ1078593.1"/>
    <property type="molecule type" value="Genomic_DNA"/>
</dbReference>
<evidence type="ECO:0000256" key="1">
    <source>
        <dbReference type="SAM" id="MobiDB-lite"/>
    </source>
</evidence>
<feature type="compositionally biased region" description="Acidic residues" evidence="1">
    <location>
        <begin position="49"/>
        <end position="59"/>
    </location>
</feature>